<proteinExistence type="inferred from homology"/>
<dbReference type="SUPFAM" id="SSF56601">
    <property type="entry name" value="beta-lactamase/transpeptidase-like"/>
    <property type="match status" value="1"/>
</dbReference>
<dbReference type="EMBL" id="NEKC01000014">
    <property type="protein sequence ID" value="OTA28604.1"/>
    <property type="molecule type" value="Genomic_DNA"/>
</dbReference>
<comment type="similarity">
    <text evidence="1">Belongs to the peptidase S13 family.</text>
</comment>
<gene>
    <name evidence="3" type="ORF">B9T39_06385</name>
</gene>
<comment type="caution">
    <text evidence="3">The sequence shown here is derived from an EMBL/GenBank/DDBJ whole genome shotgun (WGS) entry which is preliminary data.</text>
</comment>
<dbReference type="STRING" id="1160091.B9T39_06385"/>
<protein>
    <submittedName>
        <fullName evidence="3">D-alanyl-D-alanine carboxypeptidase/D-alanyl-D-alanine-endopeptidase</fullName>
    </submittedName>
</protein>
<evidence type="ECO:0000313" key="3">
    <source>
        <dbReference type="EMBL" id="OTA28604.1"/>
    </source>
</evidence>
<dbReference type="NCBIfam" id="TIGR00666">
    <property type="entry name" value="PBP4"/>
    <property type="match status" value="1"/>
</dbReference>
<dbReference type="Proteomes" id="UP000243540">
    <property type="component" value="Unassembled WGS sequence"/>
</dbReference>
<dbReference type="InterPro" id="IPR000667">
    <property type="entry name" value="Peptidase_S13"/>
</dbReference>
<evidence type="ECO:0000313" key="4">
    <source>
        <dbReference type="Proteomes" id="UP000243540"/>
    </source>
</evidence>
<accession>A0A1Y2SWS4</accession>
<dbReference type="Gene3D" id="3.40.710.10">
    <property type="entry name" value="DD-peptidase/beta-lactamase superfamily"/>
    <property type="match status" value="2"/>
</dbReference>
<dbReference type="PRINTS" id="PR00922">
    <property type="entry name" value="DADACBPTASE3"/>
</dbReference>
<dbReference type="AlphaFoldDB" id="A0A1Y2SWS4"/>
<dbReference type="Pfam" id="PF02113">
    <property type="entry name" value="Peptidase_S13"/>
    <property type="match status" value="2"/>
</dbReference>
<dbReference type="OrthoDB" id="56883at2"/>
<evidence type="ECO:0000256" key="1">
    <source>
        <dbReference type="ARBA" id="ARBA00006096"/>
    </source>
</evidence>
<keyword evidence="2" id="KW-0378">Hydrolase</keyword>
<dbReference type="InterPro" id="IPR012338">
    <property type="entry name" value="Beta-lactam/transpept-like"/>
</dbReference>
<dbReference type="PANTHER" id="PTHR30023">
    <property type="entry name" value="D-ALANYL-D-ALANINE CARBOXYPEPTIDASE"/>
    <property type="match status" value="1"/>
</dbReference>
<name>A0A1Y2SWS4_9BIFI</name>
<dbReference type="GO" id="GO:0000270">
    <property type="term" value="P:peptidoglycan metabolic process"/>
    <property type="evidence" value="ECO:0007669"/>
    <property type="project" value="TreeGrafter"/>
</dbReference>
<sequence>MPKESMSSRLRRALVVGISAFVTLCLAASVVAADAWGLLNASPWSTIRRVYAQGRVAALHPSHAVRAMDVSQLTVGKVKSEKIDAQSAKVLIDQLASSVGGGNAVSVAVADVSGKIVAAQNEKTAVEPASTMKTLTAFASSVTLNMQDTLKTTVKLDKDTSTLTLVGGGDILLKNAESDPNHVNGRAGLVTLAQQTAGALSSRGITQVSLRFDNGLFNGDTLPADLNASSNVNQAYRNLIQTTTMAVDEAREWGGAPPQNPDGEGQWLPERSITPAYDTAAMFAQALRAQGITVDTSSLAHEAASSKAFDVASVQSAPLWQILGLMLTNSDNSLAQLFGRLLALHEKKENSYKGAAEAVLSVLKQYGVPTDGLVIADTSGLEPGSRLTVQTLVHVQSAFLNTKSATWPAEVGLPVSQLSGTLAARDFGAEARGLVRAKTGTLDTVTALAGNVSRLNGSALIFAVVVNGSDMDAAKAAVNSFVKGLVQL</sequence>
<dbReference type="RefSeq" id="WP_086106983.1">
    <property type="nucleotide sequence ID" value="NZ_NEKB01000013.1"/>
</dbReference>
<organism evidence="3 4">
    <name type="scientific">Alloscardovia macacae</name>
    <dbReference type="NCBI Taxonomy" id="1160091"/>
    <lineage>
        <taxon>Bacteria</taxon>
        <taxon>Bacillati</taxon>
        <taxon>Actinomycetota</taxon>
        <taxon>Actinomycetes</taxon>
        <taxon>Bifidobacteriales</taxon>
        <taxon>Bifidobacteriaceae</taxon>
        <taxon>Alloscardovia</taxon>
    </lineage>
</organism>
<evidence type="ECO:0000256" key="2">
    <source>
        <dbReference type="ARBA" id="ARBA00022801"/>
    </source>
</evidence>
<keyword evidence="3" id="KW-0121">Carboxypeptidase</keyword>
<dbReference type="PANTHER" id="PTHR30023:SF0">
    <property type="entry name" value="PENICILLIN-SENSITIVE CARBOXYPEPTIDASE A"/>
    <property type="match status" value="1"/>
</dbReference>
<dbReference type="GO" id="GO:0004185">
    <property type="term" value="F:serine-type carboxypeptidase activity"/>
    <property type="evidence" value="ECO:0007669"/>
    <property type="project" value="InterPro"/>
</dbReference>
<dbReference type="GO" id="GO:0006508">
    <property type="term" value="P:proteolysis"/>
    <property type="evidence" value="ECO:0007669"/>
    <property type="project" value="InterPro"/>
</dbReference>
<reference evidence="3 4" key="1">
    <citation type="submission" date="2017-04" db="EMBL/GenBank/DDBJ databases">
        <title>Draft genome sequences of Alloscardovia macacae UMA81211 and UMA81212 isolated from the feces of a rhesus macaque (Macaca mulatta).</title>
        <authorList>
            <person name="Albert K."/>
            <person name="Sela D.A."/>
        </authorList>
    </citation>
    <scope>NUCLEOTIDE SEQUENCE [LARGE SCALE GENOMIC DNA]</scope>
    <source>
        <strain evidence="3 4">UMA81212</strain>
    </source>
</reference>
<keyword evidence="3" id="KW-0645">Protease</keyword>